<name>A0ACB9SK51_HOLOL</name>
<reference evidence="1" key="1">
    <citation type="submission" date="2022-04" db="EMBL/GenBank/DDBJ databases">
        <title>Chromosome-scale genome assembly of Holotrichia oblita Faldermann.</title>
        <authorList>
            <person name="Rongchong L."/>
        </authorList>
    </citation>
    <scope>NUCLEOTIDE SEQUENCE</scope>
    <source>
        <strain evidence="1">81SQS9</strain>
    </source>
</reference>
<dbReference type="Proteomes" id="UP001056778">
    <property type="component" value="Chromosome 9"/>
</dbReference>
<evidence type="ECO:0000313" key="2">
    <source>
        <dbReference type="Proteomes" id="UP001056778"/>
    </source>
</evidence>
<evidence type="ECO:0000313" key="1">
    <source>
        <dbReference type="EMBL" id="KAI4455178.1"/>
    </source>
</evidence>
<protein>
    <submittedName>
        <fullName evidence="1">Secreted modular calcium-binding protein</fullName>
    </submittedName>
</protein>
<comment type="caution">
    <text evidence="1">The sequence shown here is derived from an EMBL/GenBank/DDBJ whole genome shotgun (WGS) entry which is preliminary data.</text>
</comment>
<gene>
    <name evidence="1" type="ORF">MML48_9g00011090</name>
</gene>
<proteinExistence type="predicted"/>
<dbReference type="EMBL" id="CM043023">
    <property type="protein sequence ID" value="KAI4455178.1"/>
    <property type="molecule type" value="Genomic_DNA"/>
</dbReference>
<keyword evidence="2" id="KW-1185">Reference proteome</keyword>
<sequence length="271" mass="30208">MIFLLFLCSYLPVFVTSVEYYCDTDRFPVVTDFVPEDCDNSARFYYRENVVNDCFPACVQATSTCSRYRAALEASGDHVFVSLHCDSMGNYDPLQCDVNSEQCWCVEPKTGDLTSAVLPMNLMTKLPCYNETTVGSQYLRQCESEVYAQTMITDEFNAHGTERVNFETVLCQYDGSYGPYKISSGILYCVWKDGSSIGAYQVEVSSTIGSVNCNCARDTKIYQLAGLLFSLSCRSNGNYASLQMDGTLYYCVDSDGFATTESSDDDVCPEV</sequence>
<accession>A0ACB9SK51</accession>
<organism evidence="1 2">
    <name type="scientific">Holotrichia oblita</name>
    <name type="common">Chafer beetle</name>
    <dbReference type="NCBI Taxonomy" id="644536"/>
    <lineage>
        <taxon>Eukaryota</taxon>
        <taxon>Metazoa</taxon>
        <taxon>Ecdysozoa</taxon>
        <taxon>Arthropoda</taxon>
        <taxon>Hexapoda</taxon>
        <taxon>Insecta</taxon>
        <taxon>Pterygota</taxon>
        <taxon>Neoptera</taxon>
        <taxon>Endopterygota</taxon>
        <taxon>Coleoptera</taxon>
        <taxon>Polyphaga</taxon>
        <taxon>Scarabaeiformia</taxon>
        <taxon>Scarabaeidae</taxon>
        <taxon>Melolonthinae</taxon>
        <taxon>Holotrichia</taxon>
    </lineage>
</organism>